<organism evidence="5 6">
    <name type="scientific">Persicimonas caeni</name>
    <dbReference type="NCBI Taxonomy" id="2292766"/>
    <lineage>
        <taxon>Bacteria</taxon>
        <taxon>Deltaproteobacteria</taxon>
        <taxon>Bradymonadales</taxon>
        <taxon>Bradymonadaceae</taxon>
        <taxon>Persicimonas</taxon>
    </lineage>
</organism>
<feature type="region of interest" description="Disordered" evidence="2">
    <location>
        <begin position="35"/>
        <end position="70"/>
    </location>
</feature>
<evidence type="ECO:0000259" key="4">
    <source>
        <dbReference type="Pfam" id="PF00188"/>
    </source>
</evidence>
<keyword evidence="1 3" id="KW-0732">Signal</keyword>
<keyword evidence="6" id="KW-1185">Reference proteome</keyword>
<evidence type="ECO:0000313" key="5">
    <source>
        <dbReference type="EMBL" id="QDG53361.1"/>
    </source>
</evidence>
<accession>A0A5B8Y9B8</accession>
<feature type="chain" id="PRO_5030106690" description="SCP domain-containing protein" evidence="3">
    <location>
        <begin position="24"/>
        <end position="297"/>
    </location>
</feature>
<dbReference type="EMBL" id="CP041186">
    <property type="protein sequence ID" value="QDG53361.1"/>
    <property type="molecule type" value="Genomic_DNA"/>
</dbReference>
<dbReference type="SUPFAM" id="SSF55797">
    <property type="entry name" value="PR-1-like"/>
    <property type="match status" value="1"/>
</dbReference>
<protein>
    <recommendedName>
        <fullName evidence="4">SCP domain-containing protein</fullName>
    </recommendedName>
</protein>
<dbReference type="Proteomes" id="UP000315995">
    <property type="component" value="Chromosome"/>
</dbReference>
<dbReference type="Gene3D" id="3.40.33.10">
    <property type="entry name" value="CAP"/>
    <property type="match status" value="1"/>
</dbReference>
<accession>A0A4Y6PYG9</accession>
<dbReference type="PANTHER" id="PTHR31157">
    <property type="entry name" value="SCP DOMAIN-CONTAINING PROTEIN"/>
    <property type="match status" value="1"/>
</dbReference>
<evidence type="ECO:0000256" key="1">
    <source>
        <dbReference type="ARBA" id="ARBA00022729"/>
    </source>
</evidence>
<reference evidence="5 6" key="1">
    <citation type="submission" date="2019-06" db="EMBL/GenBank/DDBJ databases">
        <title>Persicimonas caeni gen. nov., sp. nov., a predatory bacterium isolated from solar saltern.</title>
        <authorList>
            <person name="Wang S."/>
        </authorList>
    </citation>
    <scope>NUCLEOTIDE SEQUENCE [LARGE SCALE GENOMIC DNA]</scope>
    <source>
        <strain evidence="5 6">YN101</strain>
    </source>
</reference>
<evidence type="ECO:0000256" key="3">
    <source>
        <dbReference type="SAM" id="SignalP"/>
    </source>
</evidence>
<dbReference type="InterPro" id="IPR035940">
    <property type="entry name" value="CAP_sf"/>
</dbReference>
<dbReference type="InterPro" id="IPR014044">
    <property type="entry name" value="CAP_dom"/>
</dbReference>
<evidence type="ECO:0000313" key="6">
    <source>
        <dbReference type="Proteomes" id="UP000315995"/>
    </source>
</evidence>
<dbReference type="RefSeq" id="WP_141199822.1">
    <property type="nucleotide sequence ID" value="NZ_CP041186.1"/>
</dbReference>
<evidence type="ECO:0000256" key="2">
    <source>
        <dbReference type="SAM" id="MobiDB-lite"/>
    </source>
</evidence>
<name>A0A4Y6PYG9_PERCE</name>
<dbReference type="Pfam" id="PF00188">
    <property type="entry name" value="CAP"/>
    <property type="match status" value="1"/>
</dbReference>
<dbReference type="AlphaFoldDB" id="A0A4Y6PYG9"/>
<dbReference type="OrthoDB" id="68195at2"/>
<dbReference type="PANTHER" id="PTHR31157:SF1">
    <property type="entry name" value="SCP DOMAIN-CONTAINING PROTEIN"/>
    <property type="match status" value="1"/>
</dbReference>
<proteinExistence type="predicted"/>
<dbReference type="CDD" id="cd05379">
    <property type="entry name" value="CAP_bacterial"/>
    <property type="match status" value="1"/>
</dbReference>
<feature type="compositionally biased region" description="Low complexity" evidence="2">
    <location>
        <begin position="38"/>
        <end position="64"/>
    </location>
</feature>
<feature type="signal peptide" evidence="3">
    <location>
        <begin position="1"/>
        <end position="23"/>
    </location>
</feature>
<sequence length="297" mass="31208">MSMRLVLKRYLIALMCLAFVAAACSDDDDNGGGGGGALTDASTSDTDQTSDGTSNTDGSTSDAGADVEEDIEVPECGEGEAYCDYECRDILASTQHCGGCGMTCPSWNATCDQGNCICDDDSYTYCDGFCVDTQVDRVNCGSCGNTCAEGDVCNAGECKSIPMRVTEETNAARSTPTDCGQYGTIDAVGPLVLDPELSKAAQAHAEDMVANNFLGHEGSDGSDFAERIRRTNYTGNPVGENVAGGQRSSEEVVAGWVDSDGHCRNIMNGQATRIGVGYAEGNNNTQYPTYWVQVFGN</sequence>
<dbReference type="PROSITE" id="PS51257">
    <property type="entry name" value="PROKAR_LIPOPROTEIN"/>
    <property type="match status" value="1"/>
</dbReference>
<dbReference type="Pfam" id="PF04885">
    <property type="entry name" value="Stig1"/>
    <property type="match status" value="1"/>
</dbReference>
<gene>
    <name evidence="5" type="ORF">FIV42_22210</name>
</gene>
<feature type="domain" description="SCP" evidence="4">
    <location>
        <begin position="186"/>
        <end position="295"/>
    </location>
</feature>
<dbReference type="InterPro" id="IPR006969">
    <property type="entry name" value="Stig-like"/>
</dbReference>